<evidence type="ECO:0000313" key="3">
    <source>
        <dbReference type="Proteomes" id="UP000193067"/>
    </source>
</evidence>
<dbReference type="Proteomes" id="UP000193067">
    <property type="component" value="Unassembled WGS sequence"/>
</dbReference>
<name>A0A1Y2IBC3_TRAC3</name>
<gene>
    <name evidence="2" type="ORF">PYCCODRAFT_1439658</name>
</gene>
<evidence type="ECO:0000256" key="1">
    <source>
        <dbReference type="SAM" id="MobiDB-lite"/>
    </source>
</evidence>
<evidence type="ECO:0008006" key="4">
    <source>
        <dbReference type="Google" id="ProtNLM"/>
    </source>
</evidence>
<evidence type="ECO:0000313" key="2">
    <source>
        <dbReference type="EMBL" id="OSC97993.1"/>
    </source>
</evidence>
<protein>
    <recommendedName>
        <fullName evidence="4">F-box domain-containing protein</fullName>
    </recommendedName>
</protein>
<dbReference type="AlphaFoldDB" id="A0A1Y2IBC3"/>
<keyword evidence="3" id="KW-1185">Reference proteome</keyword>
<feature type="region of interest" description="Disordered" evidence="1">
    <location>
        <begin position="216"/>
        <end position="235"/>
    </location>
</feature>
<organism evidence="2 3">
    <name type="scientific">Trametes coccinea (strain BRFM310)</name>
    <name type="common">Pycnoporus coccineus</name>
    <dbReference type="NCBI Taxonomy" id="1353009"/>
    <lineage>
        <taxon>Eukaryota</taxon>
        <taxon>Fungi</taxon>
        <taxon>Dikarya</taxon>
        <taxon>Basidiomycota</taxon>
        <taxon>Agaricomycotina</taxon>
        <taxon>Agaricomycetes</taxon>
        <taxon>Polyporales</taxon>
        <taxon>Polyporaceae</taxon>
        <taxon>Trametes</taxon>
    </lineage>
</organism>
<dbReference type="OrthoDB" id="2751365at2759"/>
<dbReference type="SUPFAM" id="SSF52047">
    <property type="entry name" value="RNI-like"/>
    <property type="match status" value="1"/>
</dbReference>
<reference evidence="2 3" key="1">
    <citation type="journal article" date="2015" name="Biotechnol. Biofuels">
        <title>Enhanced degradation of softwood versus hardwood by the white-rot fungus Pycnoporus coccineus.</title>
        <authorList>
            <person name="Couturier M."/>
            <person name="Navarro D."/>
            <person name="Chevret D."/>
            <person name="Henrissat B."/>
            <person name="Piumi F."/>
            <person name="Ruiz-Duenas F.J."/>
            <person name="Martinez A.T."/>
            <person name="Grigoriev I.V."/>
            <person name="Riley R."/>
            <person name="Lipzen A."/>
            <person name="Berrin J.G."/>
            <person name="Master E.R."/>
            <person name="Rosso M.N."/>
        </authorList>
    </citation>
    <scope>NUCLEOTIDE SEQUENCE [LARGE SCALE GENOMIC DNA]</scope>
    <source>
        <strain evidence="2 3">BRFM310</strain>
    </source>
</reference>
<dbReference type="Gene3D" id="3.80.10.10">
    <property type="entry name" value="Ribonuclease Inhibitor"/>
    <property type="match status" value="1"/>
</dbReference>
<dbReference type="EMBL" id="KZ084143">
    <property type="protein sequence ID" value="OSC97993.1"/>
    <property type="molecule type" value="Genomic_DNA"/>
</dbReference>
<accession>A0A1Y2IBC3</accession>
<dbReference type="InterPro" id="IPR032675">
    <property type="entry name" value="LRR_dom_sf"/>
</dbReference>
<dbReference type="STRING" id="1353009.A0A1Y2IBC3"/>
<proteinExistence type="predicted"/>
<sequence length="604" mass="66947">MDPSTHRALKTEDVLRAIFLNFDMAPGIGYSTAQRARYEALQELSGFEDRRAAARLAREYRQTLARCACVSKAFSHAALPILWRQLPTLVPLLRLFPSYAIPHNFTRGGRRHTIHTLRPESLPSHELERLQYYSRLIRHVYSPPSPRSGWEPFDEISSDAWARLSDTRNSLPRGLLPNLRHLQLTIRLPMPMEGLSSFLSAVAPSLSALDLRSSTASTGSVNSNGERGPTQSTSSLSLPEVLTGLLSVAVTLERLSLIASDAPHLSPSVFSQMAHLKSLRSLSLSFTKDSDVCKTFDALIKLASLETLEDLSLTPGFGKGSLIPKTSSLAQHTLNGPLFRQLLSLRVVQDLDTTVLHHELYRLLQSPVLHTLEVAGTGRCASTAACFRHNCEIWARYFPSLRSFSAISWGGDPVDDGTHPLSQILGPLTALGSLTSIRLRCLIEDASIGDPDVDAISLAWPQLEVLDCFDLAASRDLAHPVGPFSLIHLASRCPNLKTVGLPYIDLQHWVPSSLTLQICPVLEHALHTLKIMQFLNHDDLHVCARVVARLFPDIDVIGPLLHLVRRLVPNRFDAQWDRDVVANALNFWTAVAICQDARTQRAFY</sequence>